<evidence type="ECO:0000256" key="1">
    <source>
        <dbReference type="ARBA" id="ARBA00005842"/>
    </source>
</evidence>
<evidence type="ECO:0000256" key="5">
    <source>
        <dbReference type="ARBA" id="ARBA00022840"/>
    </source>
</evidence>
<proteinExistence type="inferred from homology"/>
<dbReference type="Gene3D" id="1.10.287.890">
    <property type="entry name" value="Crystal structure of tRNA isopentenylpyrophosphate transferase (bh2366) domain"/>
    <property type="match status" value="1"/>
</dbReference>
<dbReference type="InterPro" id="IPR027417">
    <property type="entry name" value="P-loop_NTPase"/>
</dbReference>
<evidence type="ECO:0000256" key="4">
    <source>
        <dbReference type="ARBA" id="ARBA00022741"/>
    </source>
</evidence>
<sequence length="188" mass="22301">MDRYLREETNIDEDDEPKKMLLQSSIANIKRNTREIEPDSDFTAKDFCLQAIVYIQSVLNRRVDIRVDQMVQAGLVEEVWQIFIPDANYTKGIQLSIGILEMDRYLREVINIDEDDESKMLLQSSIANIKCNTRLLICHEFDKIQRLIYDKMWLVHHIIATYVFKGDRKYVVDEAWRNTIFQPRLDIV</sequence>
<gene>
    <name evidence="6" type="ORF">MTR67_018510</name>
</gene>
<dbReference type="GO" id="GO:0009691">
    <property type="term" value="P:cytokinin biosynthetic process"/>
    <property type="evidence" value="ECO:0007669"/>
    <property type="project" value="UniProtKB-KW"/>
</dbReference>
<dbReference type="PANTHER" id="PTHR11088">
    <property type="entry name" value="TRNA DIMETHYLALLYLTRANSFERASE"/>
    <property type="match status" value="1"/>
</dbReference>
<dbReference type="Pfam" id="PF01715">
    <property type="entry name" value="IPPT"/>
    <property type="match status" value="1"/>
</dbReference>
<comment type="similarity">
    <text evidence="1">Belongs to the IPP transferase family.</text>
</comment>
<keyword evidence="3" id="KW-0203">Cytokinin biosynthesis</keyword>
<keyword evidence="4" id="KW-0547">Nucleotide-binding</keyword>
<dbReference type="PANTHER" id="PTHR11088:SF73">
    <property type="entry name" value="PHOSPHORIBULOKINASE_URIDINE KINASE DOMAIN-CONTAINING PROTEIN"/>
    <property type="match status" value="1"/>
</dbReference>
<dbReference type="AlphaFoldDB" id="A0AAF0QPX3"/>
<dbReference type="GO" id="GO:0052381">
    <property type="term" value="F:tRNA dimethylallyltransferase activity"/>
    <property type="evidence" value="ECO:0007669"/>
    <property type="project" value="TreeGrafter"/>
</dbReference>
<keyword evidence="5" id="KW-0067">ATP-binding</keyword>
<reference evidence="6" key="1">
    <citation type="submission" date="2023-08" db="EMBL/GenBank/DDBJ databases">
        <title>A de novo genome assembly of Solanum verrucosum Schlechtendal, a Mexican diploid species geographically isolated from the other diploid A-genome species in potato relatives.</title>
        <authorList>
            <person name="Hosaka K."/>
        </authorList>
    </citation>
    <scope>NUCLEOTIDE SEQUENCE</scope>
    <source>
        <tissue evidence="6">Young leaves</tissue>
    </source>
</reference>
<dbReference type="EMBL" id="CP133615">
    <property type="protein sequence ID" value="WMV25125.1"/>
    <property type="molecule type" value="Genomic_DNA"/>
</dbReference>
<name>A0AAF0QPX3_SOLVR</name>
<evidence type="ECO:0000313" key="6">
    <source>
        <dbReference type="EMBL" id="WMV25125.1"/>
    </source>
</evidence>
<evidence type="ECO:0000256" key="3">
    <source>
        <dbReference type="ARBA" id="ARBA00022712"/>
    </source>
</evidence>
<keyword evidence="2" id="KW-0808">Transferase</keyword>
<evidence type="ECO:0000313" key="7">
    <source>
        <dbReference type="Proteomes" id="UP001234989"/>
    </source>
</evidence>
<dbReference type="InterPro" id="IPR039657">
    <property type="entry name" value="Dimethylallyltransferase"/>
</dbReference>
<keyword evidence="7" id="KW-1185">Reference proteome</keyword>
<dbReference type="GO" id="GO:0006400">
    <property type="term" value="P:tRNA modification"/>
    <property type="evidence" value="ECO:0007669"/>
    <property type="project" value="TreeGrafter"/>
</dbReference>
<evidence type="ECO:0000256" key="2">
    <source>
        <dbReference type="ARBA" id="ARBA00022679"/>
    </source>
</evidence>
<dbReference type="Gene3D" id="3.40.50.300">
    <property type="entry name" value="P-loop containing nucleotide triphosphate hydrolases"/>
    <property type="match status" value="1"/>
</dbReference>
<dbReference type="GO" id="GO:0005739">
    <property type="term" value="C:mitochondrion"/>
    <property type="evidence" value="ECO:0007669"/>
    <property type="project" value="TreeGrafter"/>
</dbReference>
<dbReference type="GO" id="GO:0005524">
    <property type="term" value="F:ATP binding"/>
    <property type="evidence" value="ECO:0007669"/>
    <property type="project" value="UniProtKB-KW"/>
</dbReference>
<accession>A0AAF0QPX3</accession>
<protein>
    <submittedName>
        <fullName evidence="6">Uncharacterized protein</fullName>
    </submittedName>
</protein>
<organism evidence="6 7">
    <name type="scientific">Solanum verrucosum</name>
    <dbReference type="NCBI Taxonomy" id="315347"/>
    <lineage>
        <taxon>Eukaryota</taxon>
        <taxon>Viridiplantae</taxon>
        <taxon>Streptophyta</taxon>
        <taxon>Embryophyta</taxon>
        <taxon>Tracheophyta</taxon>
        <taxon>Spermatophyta</taxon>
        <taxon>Magnoliopsida</taxon>
        <taxon>eudicotyledons</taxon>
        <taxon>Gunneridae</taxon>
        <taxon>Pentapetalae</taxon>
        <taxon>asterids</taxon>
        <taxon>lamiids</taxon>
        <taxon>Solanales</taxon>
        <taxon>Solanaceae</taxon>
        <taxon>Solanoideae</taxon>
        <taxon>Solaneae</taxon>
        <taxon>Solanum</taxon>
    </lineage>
</organism>
<dbReference type="Proteomes" id="UP001234989">
    <property type="component" value="Chromosome 4"/>
</dbReference>